<sequence>MMCLDNVPLRLRAILPDDLVQDIHVCSFNDDDGPNFSATFRLKTKTIDSWQQWLSAFQETKVTWRVKTTMPACGRSVIFKKQYRCQHGQQRNKQYSHFHPKNTNCVSTMTVTIRKTEYSRKRQSRSLDTHMPEWPTQVVIAWNHNHVLDIPASLKYRDVGEDAVKNLQELFEQGHSPQTALTILHSDMQVDDPEGYITKSADRAVCPDLQFCYRLYYHIFKQKYGAGNGQEMIDAIEERVFAPYNAEMGMKCVSMTKEDDHIIIAICTPMMRRVHTTRQSGEMVFIDSTGNIDRHGSRLFILLTHNSAGGLPLGIMITSCEQQSVIEKGLNLLTEVMPPDCFNGRGAAGPNIFITDDCTAERTALRNVYPSSTLLLCIFHVLQAAWRWLWDSKHGIPKGSRQPLFQNIKRIMYASTPEEAATIHSDASEDPLTLRYPKYLEYLNALYERRAFWALSFRSSLLVRGNNTNNYAEAAMRVLKDNILHRTKAFNIPQLVHFILSRLGPHYQRKLVAVANQRPMISTRMKPTSCKKEDISKTGEMTYEVKSSDGSSSYCVDMSVGVCSCPAGVTGDACKHQAAIHYHLKVASDNFLPSTPEERAIMLNIATGGDAAALPHNWLGALQDDGIAPLEVEGTTDQPDEQLEERPQRDSLEVEETTDQPDEHLEEPISSQDGDTSQECANLAVMFDTLKRKLENNPETFKEPVNAMYHTFQKMTDNNMVSAMFMFGKYGTTNLAPRRFLGSSLGSHGPNIGVQPTAIARRKAAMGGRRRLTSGRPTKDAAVAEHGYSRTRSERVLGVHQTKRSRVAAPHSLSHATSMNVALGKTHSAQ</sequence>
<dbReference type="RefSeq" id="XP_030838025.1">
    <property type="nucleotide sequence ID" value="XM_030982165.1"/>
</dbReference>
<dbReference type="GeneID" id="105438230"/>
<dbReference type="InParanoid" id="A0A7M7NKW9"/>
<organism evidence="4 5">
    <name type="scientific">Strongylocentrotus purpuratus</name>
    <name type="common">Purple sea urchin</name>
    <dbReference type="NCBI Taxonomy" id="7668"/>
    <lineage>
        <taxon>Eukaryota</taxon>
        <taxon>Metazoa</taxon>
        <taxon>Echinodermata</taxon>
        <taxon>Eleutherozoa</taxon>
        <taxon>Echinozoa</taxon>
        <taxon>Echinoidea</taxon>
        <taxon>Euechinoidea</taxon>
        <taxon>Echinacea</taxon>
        <taxon>Camarodonta</taxon>
        <taxon>Echinidea</taxon>
        <taxon>Strongylocentrotidae</taxon>
        <taxon>Strongylocentrotus</taxon>
    </lineage>
</organism>
<evidence type="ECO:0000256" key="2">
    <source>
        <dbReference type="SAM" id="MobiDB-lite"/>
    </source>
</evidence>
<proteinExistence type="predicted"/>
<dbReference type="GO" id="GO:0008270">
    <property type="term" value="F:zinc ion binding"/>
    <property type="evidence" value="ECO:0007669"/>
    <property type="project" value="UniProtKB-KW"/>
</dbReference>
<dbReference type="Proteomes" id="UP000007110">
    <property type="component" value="Unassembled WGS sequence"/>
</dbReference>
<feature type="region of interest" description="Disordered" evidence="2">
    <location>
        <begin position="766"/>
        <end position="789"/>
    </location>
</feature>
<dbReference type="PANTHER" id="PTHR35385:SF2">
    <property type="entry name" value="PROTEIN B, PUTATIVE-RELATED"/>
    <property type="match status" value="1"/>
</dbReference>
<reference evidence="5" key="1">
    <citation type="submission" date="2015-02" db="EMBL/GenBank/DDBJ databases">
        <title>Genome sequencing for Strongylocentrotus purpuratus.</title>
        <authorList>
            <person name="Murali S."/>
            <person name="Liu Y."/>
            <person name="Vee V."/>
            <person name="English A."/>
            <person name="Wang M."/>
            <person name="Skinner E."/>
            <person name="Han Y."/>
            <person name="Muzny D.M."/>
            <person name="Worley K.C."/>
            <person name="Gibbs R.A."/>
        </authorList>
    </citation>
    <scope>NUCLEOTIDE SEQUENCE</scope>
</reference>
<dbReference type="PANTHER" id="PTHR35385">
    <property type="entry name" value="PROTEIN B, PUTATIVE-RELATED-RELATED"/>
    <property type="match status" value="1"/>
</dbReference>
<reference evidence="4" key="2">
    <citation type="submission" date="2021-01" db="UniProtKB">
        <authorList>
            <consortium name="EnsemblMetazoa"/>
        </authorList>
    </citation>
    <scope>IDENTIFICATION</scope>
</reference>
<evidence type="ECO:0000313" key="5">
    <source>
        <dbReference type="Proteomes" id="UP000007110"/>
    </source>
</evidence>
<dbReference type="PROSITE" id="PS50966">
    <property type="entry name" value="ZF_SWIM"/>
    <property type="match status" value="1"/>
</dbReference>
<keyword evidence="1" id="KW-0863">Zinc-finger</keyword>
<keyword evidence="1" id="KW-0862">Zinc</keyword>
<evidence type="ECO:0000259" key="3">
    <source>
        <dbReference type="PROSITE" id="PS50966"/>
    </source>
</evidence>
<accession>A0A7M7NKW9</accession>
<feature type="compositionally biased region" description="Basic and acidic residues" evidence="2">
    <location>
        <begin position="777"/>
        <end position="789"/>
    </location>
</feature>
<dbReference type="AlphaFoldDB" id="A0A7M7NKW9"/>
<dbReference type="EnsemblMetazoa" id="XM_030982165">
    <property type="protein sequence ID" value="XP_030838025"/>
    <property type="gene ID" value="LOC105438230"/>
</dbReference>
<dbReference type="OrthoDB" id="6362223at2759"/>
<dbReference type="KEGG" id="spu:105438230"/>
<name>A0A7M7NKW9_STRPU</name>
<protein>
    <recommendedName>
        <fullName evidence="3">SWIM-type domain-containing protein</fullName>
    </recommendedName>
</protein>
<feature type="domain" description="SWIM-type" evidence="3">
    <location>
        <begin position="554"/>
        <end position="585"/>
    </location>
</feature>
<evidence type="ECO:0000256" key="1">
    <source>
        <dbReference type="PROSITE-ProRule" id="PRU00325"/>
    </source>
</evidence>
<dbReference type="InterPro" id="IPR007527">
    <property type="entry name" value="Znf_SWIM"/>
</dbReference>
<keyword evidence="5" id="KW-1185">Reference proteome</keyword>
<feature type="region of interest" description="Disordered" evidence="2">
    <location>
        <begin position="805"/>
        <end position="830"/>
    </location>
</feature>
<evidence type="ECO:0000313" key="4">
    <source>
        <dbReference type="EnsemblMetazoa" id="XP_030838025"/>
    </source>
</evidence>
<feature type="region of interest" description="Disordered" evidence="2">
    <location>
        <begin position="631"/>
        <end position="677"/>
    </location>
</feature>
<keyword evidence="1" id="KW-0479">Metal-binding</keyword>